<dbReference type="Proteomes" id="UP000824037">
    <property type="component" value="Unassembled WGS sequence"/>
</dbReference>
<accession>A0A9D2J5Z0</accession>
<feature type="transmembrane region" description="Helical" evidence="1">
    <location>
        <begin position="143"/>
        <end position="163"/>
    </location>
</feature>
<feature type="transmembrane region" description="Helical" evidence="1">
    <location>
        <begin position="169"/>
        <end position="189"/>
    </location>
</feature>
<dbReference type="InterPro" id="IPR006938">
    <property type="entry name" value="DUF624"/>
</dbReference>
<evidence type="ECO:0000256" key="1">
    <source>
        <dbReference type="SAM" id="Phobius"/>
    </source>
</evidence>
<feature type="transmembrane region" description="Helical" evidence="1">
    <location>
        <begin position="20"/>
        <end position="43"/>
    </location>
</feature>
<keyword evidence="1" id="KW-0812">Transmembrane</keyword>
<gene>
    <name evidence="2" type="ORF">H9815_18685</name>
</gene>
<proteinExistence type="predicted"/>
<name>A0A9D2J5Z0_9MICO</name>
<dbReference type="Pfam" id="PF04854">
    <property type="entry name" value="DUF624"/>
    <property type="match status" value="1"/>
</dbReference>
<sequence length="205" mass="21784">MLRLYGVLERFWECVGLNALWVLGCLPVLTAGSSTLALLDVVGQRRRGEYRPVLRAYWQAFKRAPLARAGITLVVLFALLGAAQTLTAGMAVLDPTVATVLQAAGLLGLLAVGGALVTALPLRAQPDERTLLASLRVAGAAGLGRPMTTAAALMLTVAMVAAVVLAPPLLLVLGWVWASLLTSLSASVFQRRQKPQSPRWRLAPW</sequence>
<feature type="transmembrane region" description="Helical" evidence="1">
    <location>
        <begin position="103"/>
        <end position="122"/>
    </location>
</feature>
<feature type="transmembrane region" description="Helical" evidence="1">
    <location>
        <begin position="64"/>
        <end position="83"/>
    </location>
</feature>
<comment type="caution">
    <text evidence="2">The sequence shown here is derived from an EMBL/GenBank/DDBJ whole genome shotgun (WGS) entry which is preliminary data.</text>
</comment>
<keyword evidence="1" id="KW-1133">Transmembrane helix</keyword>
<dbReference type="PROSITE" id="PS51257">
    <property type="entry name" value="PROKAR_LIPOPROTEIN"/>
    <property type="match status" value="1"/>
</dbReference>
<keyword evidence="1" id="KW-0472">Membrane</keyword>
<dbReference type="EMBL" id="DXBY01000322">
    <property type="protein sequence ID" value="HIZ37808.1"/>
    <property type="molecule type" value="Genomic_DNA"/>
</dbReference>
<organism evidence="2 3">
    <name type="scientific">Candidatus Ruania gallistercoris</name>
    <dbReference type="NCBI Taxonomy" id="2838746"/>
    <lineage>
        <taxon>Bacteria</taxon>
        <taxon>Bacillati</taxon>
        <taxon>Actinomycetota</taxon>
        <taxon>Actinomycetes</taxon>
        <taxon>Micrococcales</taxon>
        <taxon>Ruaniaceae</taxon>
        <taxon>Ruania</taxon>
    </lineage>
</organism>
<reference evidence="2" key="1">
    <citation type="journal article" date="2021" name="PeerJ">
        <title>Extensive microbial diversity within the chicken gut microbiome revealed by metagenomics and culture.</title>
        <authorList>
            <person name="Gilroy R."/>
            <person name="Ravi A."/>
            <person name="Getino M."/>
            <person name="Pursley I."/>
            <person name="Horton D.L."/>
            <person name="Alikhan N.F."/>
            <person name="Baker D."/>
            <person name="Gharbi K."/>
            <person name="Hall N."/>
            <person name="Watson M."/>
            <person name="Adriaenssens E.M."/>
            <person name="Foster-Nyarko E."/>
            <person name="Jarju S."/>
            <person name="Secka A."/>
            <person name="Antonio M."/>
            <person name="Oren A."/>
            <person name="Chaudhuri R.R."/>
            <person name="La Ragione R."/>
            <person name="Hildebrand F."/>
            <person name="Pallen M.J."/>
        </authorList>
    </citation>
    <scope>NUCLEOTIDE SEQUENCE</scope>
    <source>
        <strain evidence="2">ChiGjej4B4-7305</strain>
    </source>
</reference>
<dbReference type="AlphaFoldDB" id="A0A9D2J5Z0"/>
<reference evidence="2" key="2">
    <citation type="submission" date="2021-04" db="EMBL/GenBank/DDBJ databases">
        <authorList>
            <person name="Gilroy R."/>
        </authorList>
    </citation>
    <scope>NUCLEOTIDE SEQUENCE</scope>
    <source>
        <strain evidence="2">ChiGjej4B4-7305</strain>
    </source>
</reference>
<protein>
    <submittedName>
        <fullName evidence="2">YesL family protein</fullName>
    </submittedName>
</protein>
<evidence type="ECO:0000313" key="2">
    <source>
        <dbReference type="EMBL" id="HIZ37808.1"/>
    </source>
</evidence>
<evidence type="ECO:0000313" key="3">
    <source>
        <dbReference type="Proteomes" id="UP000824037"/>
    </source>
</evidence>